<dbReference type="PROSITE" id="PS50977">
    <property type="entry name" value="HTH_TETR_2"/>
    <property type="match status" value="1"/>
</dbReference>
<comment type="caution">
    <text evidence="6">The sequence shown here is derived from an EMBL/GenBank/DDBJ whole genome shotgun (WGS) entry which is preliminary data.</text>
</comment>
<dbReference type="Pfam" id="PF13305">
    <property type="entry name" value="TetR_C_33"/>
    <property type="match status" value="1"/>
</dbReference>
<dbReference type="Proteomes" id="UP000437736">
    <property type="component" value="Unassembled WGS sequence"/>
</dbReference>
<sequence length="127" mass="13330">MVTRRARSRAALVEEIEDAARAELAEVGAAALSLRSVARRVGLAPSALYRYFDGRDGLLTALIVQAFECLAAAVEGADDPGAPPGERWLAMGRAMRTWAVAHPQDWALVFGSPVPGYAAPATTVPAG</sequence>
<feature type="domain" description="HTH tetR-type" evidence="5">
    <location>
        <begin position="10"/>
        <end position="70"/>
    </location>
</feature>
<proteinExistence type="predicted"/>
<dbReference type="PRINTS" id="PR00455">
    <property type="entry name" value="HTHTETR"/>
</dbReference>
<evidence type="ECO:0000256" key="4">
    <source>
        <dbReference type="PROSITE-ProRule" id="PRU00335"/>
    </source>
</evidence>
<evidence type="ECO:0000313" key="7">
    <source>
        <dbReference type="Proteomes" id="UP000437736"/>
    </source>
</evidence>
<evidence type="ECO:0000256" key="2">
    <source>
        <dbReference type="ARBA" id="ARBA00023125"/>
    </source>
</evidence>
<dbReference type="SUPFAM" id="SSF46689">
    <property type="entry name" value="Homeodomain-like"/>
    <property type="match status" value="1"/>
</dbReference>
<evidence type="ECO:0000256" key="3">
    <source>
        <dbReference type="ARBA" id="ARBA00023163"/>
    </source>
</evidence>
<keyword evidence="7" id="KW-1185">Reference proteome</keyword>
<evidence type="ECO:0000313" key="6">
    <source>
        <dbReference type="EMBL" id="MST33482.1"/>
    </source>
</evidence>
<keyword evidence="1" id="KW-0805">Transcription regulation</keyword>
<evidence type="ECO:0000259" key="5">
    <source>
        <dbReference type="PROSITE" id="PS50977"/>
    </source>
</evidence>
<feature type="non-terminal residue" evidence="6">
    <location>
        <position position="127"/>
    </location>
</feature>
<dbReference type="PANTHER" id="PTHR30055:SF243">
    <property type="entry name" value="HTH-TYPE TRANSCRIPTIONAL REGULATOR RV1816"/>
    <property type="match status" value="1"/>
</dbReference>
<dbReference type="Gene3D" id="1.10.357.10">
    <property type="entry name" value="Tetracycline Repressor, domain 2"/>
    <property type="match status" value="1"/>
</dbReference>
<keyword evidence="3" id="KW-0804">Transcription</keyword>
<feature type="DNA-binding region" description="H-T-H motif" evidence="4">
    <location>
        <begin position="33"/>
        <end position="52"/>
    </location>
</feature>
<dbReference type="InterPro" id="IPR050109">
    <property type="entry name" value="HTH-type_TetR-like_transc_reg"/>
</dbReference>
<dbReference type="Pfam" id="PF00440">
    <property type="entry name" value="TetR_N"/>
    <property type="match status" value="1"/>
</dbReference>
<dbReference type="InterPro" id="IPR009057">
    <property type="entry name" value="Homeodomain-like_sf"/>
</dbReference>
<dbReference type="EMBL" id="WJHE01000611">
    <property type="protein sequence ID" value="MST33482.1"/>
    <property type="molecule type" value="Genomic_DNA"/>
</dbReference>
<dbReference type="InterPro" id="IPR036271">
    <property type="entry name" value="Tet_transcr_reg_TetR-rel_C_sf"/>
</dbReference>
<gene>
    <name evidence="6" type="ORF">GHK86_12220</name>
</gene>
<dbReference type="InterPro" id="IPR025996">
    <property type="entry name" value="MT1864/Rv1816-like_C"/>
</dbReference>
<organism evidence="6 7">
    <name type="scientific">Acidiferrimicrobium australe</name>
    <dbReference type="NCBI Taxonomy" id="2664430"/>
    <lineage>
        <taxon>Bacteria</taxon>
        <taxon>Bacillati</taxon>
        <taxon>Actinomycetota</taxon>
        <taxon>Acidimicrobiia</taxon>
        <taxon>Acidimicrobiales</taxon>
        <taxon>Acidimicrobiaceae</taxon>
        <taxon>Acidiferrimicrobium</taxon>
    </lineage>
</organism>
<accession>A0ABW9QUD2</accession>
<keyword evidence="2 4" id="KW-0238">DNA-binding</keyword>
<protein>
    <submittedName>
        <fullName evidence="6">TetR family transcriptional regulator</fullName>
    </submittedName>
</protein>
<dbReference type="PANTHER" id="PTHR30055">
    <property type="entry name" value="HTH-TYPE TRANSCRIPTIONAL REGULATOR RUTR"/>
    <property type="match status" value="1"/>
</dbReference>
<evidence type="ECO:0000256" key="1">
    <source>
        <dbReference type="ARBA" id="ARBA00023015"/>
    </source>
</evidence>
<dbReference type="InterPro" id="IPR001647">
    <property type="entry name" value="HTH_TetR"/>
</dbReference>
<name>A0ABW9QUD2_9ACTN</name>
<reference evidence="6 7" key="1">
    <citation type="submission" date="2019-11" db="EMBL/GenBank/DDBJ databases">
        <title>Acidiferrimicrobium australis gen. nov., sp. nov., an acidophilic and obligately heterotrophic, member of the Actinobacteria that catalyses dissimilatory oxido- reduction of iron isolated from metal-rich acidic water in Chile.</title>
        <authorList>
            <person name="Gonzalez D."/>
            <person name="Huber K."/>
            <person name="Hedrich S."/>
            <person name="Rojas-Villalobos C."/>
            <person name="Quatrini R."/>
            <person name="Dinamarca M.A."/>
            <person name="Schwarz A."/>
            <person name="Canales C."/>
            <person name="Nancucheo I."/>
        </authorList>
    </citation>
    <scope>NUCLEOTIDE SEQUENCE [LARGE SCALE GENOMIC DNA]</scope>
    <source>
        <strain evidence="6 7">USS-CCA1</strain>
    </source>
</reference>
<dbReference type="SUPFAM" id="SSF48498">
    <property type="entry name" value="Tetracyclin repressor-like, C-terminal domain"/>
    <property type="match status" value="1"/>
</dbReference>